<evidence type="ECO:0000313" key="1">
    <source>
        <dbReference type="EMBL" id="KAG8188714.1"/>
    </source>
</evidence>
<proteinExistence type="predicted"/>
<reference evidence="1 2" key="1">
    <citation type="journal article" date="2022" name="Nat. Ecol. Evol.">
        <title>A masculinizing supergene underlies an exaggerated male reproductive morph in a spider.</title>
        <authorList>
            <person name="Hendrickx F."/>
            <person name="De Corte Z."/>
            <person name="Sonet G."/>
            <person name="Van Belleghem S.M."/>
            <person name="Kostlbacher S."/>
            <person name="Vangestel C."/>
        </authorList>
    </citation>
    <scope>NUCLEOTIDE SEQUENCE [LARGE SCALE GENOMIC DNA]</scope>
    <source>
        <strain evidence="1">W744_W776</strain>
    </source>
</reference>
<gene>
    <name evidence="1" type="ORF">JTE90_003970</name>
</gene>
<protein>
    <submittedName>
        <fullName evidence="1">Uncharacterized protein</fullName>
    </submittedName>
</protein>
<comment type="caution">
    <text evidence="1">The sequence shown here is derived from an EMBL/GenBank/DDBJ whole genome shotgun (WGS) entry which is preliminary data.</text>
</comment>
<organism evidence="1 2">
    <name type="scientific">Oedothorax gibbosus</name>
    <dbReference type="NCBI Taxonomy" id="931172"/>
    <lineage>
        <taxon>Eukaryota</taxon>
        <taxon>Metazoa</taxon>
        <taxon>Ecdysozoa</taxon>
        <taxon>Arthropoda</taxon>
        <taxon>Chelicerata</taxon>
        <taxon>Arachnida</taxon>
        <taxon>Araneae</taxon>
        <taxon>Araneomorphae</taxon>
        <taxon>Entelegynae</taxon>
        <taxon>Araneoidea</taxon>
        <taxon>Linyphiidae</taxon>
        <taxon>Erigoninae</taxon>
        <taxon>Oedothorax</taxon>
    </lineage>
</organism>
<sequence length="100" mass="11556">MEFRDKVIDTNGTSLHHSWPALSPMSPPFLNQCLSESGWIPTIWYSTEVAPHPLIRHINPNCHVSLSGENFLYPYQLMFVSITCVNYVAYICNKQTWLEK</sequence>
<name>A0AAV6UX18_9ARAC</name>
<accession>A0AAV6UX18</accession>
<dbReference type="Proteomes" id="UP000827092">
    <property type="component" value="Unassembled WGS sequence"/>
</dbReference>
<evidence type="ECO:0000313" key="2">
    <source>
        <dbReference type="Proteomes" id="UP000827092"/>
    </source>
</evidence>
<dbReference type="EMBL" id="JAFNEN010000233">
    <property type="protein sequence ID" value="KAG8188714.1"/>
    <property type="molecule type" value="Genomic_DNA"/>
</dbReference>
<keyword evidence="2" id="KW-1185">Reference proteome</keyword>
<dbReference type="AlphaFoldDB" id="A0AAV6UX18"/>